<dbReference type="STRING" id="161398.PP2015_1075"/>
<dbReference type="RefSeq" id="WP_058029319.1">
    <property type="nucleotide sequence ID" value="NZ_CP013187.1"/>
</dbReference>
<feature type="compositionally biased region" description="Polar residues" evidence="1">
    <location>
        <begin position="117"/>
        <end position="142"/>
    </location>
</feature>
<dbReference type="EMBL" id="CP013187">
    <property type="protein sequence ID" value="ALO41591.1"/>
    <property type="molecule type" value="Genomic_DNA"/>
</dbReference>
<evidence type="ECO:0000313" key="3">
    <source>
        <dbReference type="Proteomes" id="UP000061457"/>
    </source>
</evidence>
<feature type="compositionally biased region" description="Basic and acidic residues" evidence="1">
    <location>
        <begin position="143"/>
        <end position="172"/>
    </location>
</feature>
<dbReference type="AlphaFoldDB" id="A0A0S2JZG9"/>
<organism evidence="2 3">
    <name type="scientific">Pseudoalteromonas phenolica</name>
    <dbReference type="NCBI Taxonomy" id="161398"/>
    <lineage>
        <taxon>Bacteria</taxon>
        <taxon>Pseudomonadati</taxon>
        <taxon>Pseudomonadota</taxon>
        <taxon>Gammaproteobacteria</taxon>
        <taxon>Alteromonadales</taxon>
        <taxon>Pseudoalteromonadaceae</taxon>
        <taxon>Pseudoalteromonas</taxon>
    </lineage>
</organism>
<dbReference type="Proteomes" id="UP000061457">
    <property type="component" value="Chromosome I"/>
</dbReference>
<protein>
    <submittedName>
        <fullName evidence="2">Uncharacterized protein</fullName>
    </submittedName>
</protein>
<sequence>MTDKKKRQQATRVRIIRPFKFAPIRVVRITQRSATDNCQSSSLKKNDTLEAEKAHVEGTLTKEPQDGLLLEKQKENSDAEQPVETDAPLAHFDSAANPYAFYVAQIPTMLCSLPSEAMSSVSNSDNDGTRSLTGESQNAQSDKQLDRPEPERVELNEQSQLEKHTYKSEFGMPHKDIKQARFGGQSGNKLSKELKHELNTAHSEDSIEQVNITAPLIAKKLKVSLGELAFWLSSPKEVLNTFIKADLNVVLPLLKQTSNIQSLTFAHLLHAYQQNVFSEVHAWSIEQMIARLIFKSAKEQISLNTLLALAVQAKGEDYAFVQFMYKGKSKSLFKPLSAFTQAGNLDELKDSAPNHLFYVPCTLSFEYLNECLAAHQQRWQTWLRQPLVKRVI</sequence>
<dbReference type="PATRIC" id="fig|161398.10.peg.1095"/>
<dbReference type="OrthoDB" id="1450704at2"/>
<evidence type="ECO:0000256" key="1">
    <source>
        <dbReference type="SAM" id="MobiDB-lite"/>
    </source>
</evidence>
<evidence type="ECO:0000313" key="2">
    <source>
        <dbReference type="EMBL" id="ALO41591.1"/>
    </source>
</evidence>
<feature type="region of interest" description="Disordered" evidence="1">
    <location>
        <begin position="117"/>
        <end position="172"/>
    </location>
</feature>
<accession>A0A0S2JZG9</accession>
<gene>
    <name evidence="2" type="ORF">PP2015_1075</name>
</gene>
<feature type="compositionally biased region" description="Basic and acidic residues" evidence="1">
    <location>
        <begin position="44"/>
        <end position="56"/>
    </location>
</feature>
<proteinExistence type="predicted"/>
<dbReference type="KEGG" id="pphe:PP2015_1075"/>
<reference evidence="3" key="1">
    <citation type="submission" date="2015-11" db="EMBL/GenBank/DDBJ databases">
        <authorList>
            <person name="Kim K.M."/>
        </authorList>
    </citation>
    <scope>NUCLEOTIDE SEQUENCE [LARGE SCALE GENOMIC DNA]</scope>
    <source>
        <strain evidence="3">KCTC 12086</strain>
    </source>
</reference>
<feature type="region of interest" description="Disordered" evidence="1">
    <location>
        <begin position="35"/>
        <end position="67"/>
    </location>
</feature>
<keyword evidence="3" id="KW-1185">Reference proteome</keyword>
<name>A0A0S2JZG9_9GAMM</name>